<evidence type="ECO:0000313" key="2">
    <source>
        <dbReference type="EMBL" id="KAH9422315.1"/>
    </source>
</evidence>
<reference evidence="2 3" key="2">
    <citation type="journal article" date="2022" name="Mol. Biol. Evol.">
        <title>Comparative Genomics Reveals Insights into the Divergent Evolution of Astigmatic Mites and Household Pest Adaptations.</title>
        <authorList>
            <person name="Xiong Q."/>
            <person name="Wan A.T."/>
            <person name="Liu X."/>
            <person name="Fung C.S."/>
            <person name="Xiao X."/>
            <person name="Malainual N."/>
            <person name="Hou J."/>
            <person name="Wang L."/>
            <person name="Wang M."/>
            <person name="Yang K.Y."/>
            <person name="Cui Y."/>
            <person name="Leung E.L."/>
            <person name="Nong W."/>
            <person name="Shin S.K."/>
            <person name="Au S.W."/>
            <person name="Jeong K.Y."/>
            <person name="Chew F.T."/>
            <person name="Hui J.H."/>
            <person name="Leung T.F."/>
            <person name="Tungtrongchitr A."/>
            <person name="Zhong N."/>
            <person name="Liu Z."/>
            <person name="Tsui S.K."/>
        </authorList>
    </citation>
    <scope>NUCLEOTIDE SEQUENCE [LARGE SCALE GENOMIC DNA]</scope>
    <source>
        <strain evidence="2">Derp</strain>
    </source>
</reference>
<dbReference type="Proteomes" id="UP000887458">
    <property type="component" value="Unassembled WGS sequence"/>
</dbReference>
<dbReference type="Gene3D" id="1.25.40.430">
    <property type="match status" value="1"/>
</dbReference>
<evidence type="ECO:0000259" key="1">
    <source>
        <dbReference type="PROSITE" id="PS51489"/>
    </source>
</evidence>
<dbReference type="EMBL" id="NJHN03000037">
    <property type="protein sequence ID" value="KAH9422315.1"/>
    <property type="molecule type" value="Genomic_DNA"/>
</dbReference>
<sequence length="903" mass="106488">MDDLEIIKENVQPLRQGRKIEELKAAFGSDIVETNNRREMIRQKFQNDIDQCKNDDDELFELYYKYIDWIEQNYPHGSKEIKFKEILENCLEKFYKNEKYQNDERMLSIFLRHINLISNPIDVFKFFYKKNFAKKLSRFYKEWSYQFEMQNKFKQAMKVIKLGIDNGAEPISALTRTLNDLEVRTMRFVTTTATDEEQTGERKALNKLKPLKDSSGKIVKAPITRTCTLKNNDGIRKISNIDPKSNQQQQQNVEPKFEIFTENEIDDDDQPPLPPPQSDDLKISNQQIMVKENEIKTDQWKGNRLDLKKKKLPLSANKQEKFEIFCDSNNVAVSSTNNNNDKQQQNNDDQKYPVVIMDNKEKLKGWILYDRIDEIYRNGTEYSLEELKYKKWLAKQEEKLLMEKQKLAEKDANEKVAAAAAVIEIEKQNQPESEEKTTLFFIDPKNSTEIISSYLNSTLYQTFNQTEQSRFIIAADISHTGFDNYNDNDNGNGYHHRLPIVELSREEYSKSSSSSSSSSSATISYVGTKKVLIFINNNNNLDPFDLKNRQKILSKISDPIDFRTGYHKISGQKLPKIFIGQIFQNFNQKFILLPYDNHNDDDQDNNDEEFYLYARPILDDQNQSDFSINSMKLSRKIDYYWEFYIYDELRKRLKQNKYGTDIDLSILLIEQMIFFQNGYLTFYKDFDWNFSLRNLIRKNQERFPDLIIAIVALELILIIKKLHDCEIIHSNISIDNVILSSINEDDIDALPIQTSLIKLINFSQSIDMKILPDDIQFDIQTIENKQQQQYRLYWDILQPKSWNYQIDWIGFLNCIHWMVFGTDLKIQKQNQNIIVLEQSFDSNISLILEPIFKQLLNLNANQKPDLDDHIMKLIDFIKSNIDKDDISMFNSFFLTNELKSIVK</sequence>
<dbReference type="PANTHER" id="PTHR14030:SF4">
    <property type="entry name" value="BUB1 KINASE, ISOFORM A-RELATED"/>
    <property type="match status" value="1"/>
</dbReference>
<organism evidence="2 3">
    <name type="scientific">Dermatophagoides pteronyssinus</name>
    <name type="common">European house dust mite</name>
    <dbReference type="NCBI Taxonomy" id="6956"/>
    <lineage>
        <taxon>Eukaryota</taxon>
        <taxon>Metazoa</taxon>
        <taxon>Ecdysozoa</taxon>
        <taxon>Arthropoda</taxon>
        <taxon>Chelicerata</taxon>
        <taxon>Arachnida</taxon>
        <taxon>Acari</taxon>
        <taxon>Acariformes</taxon>
        <taxon>Sarcoptiformes</taxon>
        <taxon>Astigmata</taxon>
        <taxon>Psoroptidia</taxon>
        <taxon>Analgoidea</taxon>
        <taxon>Pyroglyphidae</taxon>
        <taxon>Dermatophagoidinae</taxon>
        <taxon>Dermatophagoides</taxon>
    </lineage>
</organism>
<keyword evidence="2" id="KW-0418">Kinase</keyword>
<comment type="caution">
    <text evidence="2">The sequence shown here is derived from an EMBL/GenBank/DDBJ whole genome shotgun (WGS) entry which is preliminary data.</text>
</comment>
<protein>
    <submittedName>
        <fullName evidence="2">Protein kinase</fullName>
    </submittedName>
</protein>
<gene>
    <name evidence="2" type="primary">BUB1</name>
    <name evidence="2" type="ORF">DERP_002612</name>
</gene>
<evidence type="ECO:0000313" key="3">
    <source>
        <dbReference type="Proteomes" id="UP000887458"/>
    </source>
</evidence>
<dbReference type="SUPFAM" id="SSF56112">
    <property type="entry name" value="Protein kinase-like (PK-like)"/>
    <property type="match status" value="1"/>
</dbReference>
<dbReference type="InterPro" id="IPR011009">
    <property type="entry name" value="Kinase-like_dom_sf"/>
</dbReference>
<feature type="domain" description="BUB1 N-terminal" evidence="1">
    <location>
        <begin position="45"/>
        <end position="203"/>
    </location>
</feature>
<dbReference type="InterPro" id="IPR013212">
    <property type="entry name" value="Mad3/Bub1_I"/>
</dbReference>
<dbReference type="InterPro" id="IPR015661">
    <property type="entry name" value="Bub1/Mad3"/>
</dbReference>
<dbReference type="PANTHER" id="PTHR14030">
    <property type="entry name" value="MITOTIC CHECKPOINT SERINE/THREONINE-PROTEIN KINASE BUB1"/>
    <property type="match status" value="1"/>
</dbReference>
<dbReference type="Gene3D" id="1.10.510.10">
    <property type="entry name" value="Transferase(Phosphotransferase) domain 1"/>
    <property type="match status" value="1"/>
</dbReference>
<keyword evidence="2" id="KW-0808">Transferase</keyword>
<accession>A0ABQ8JI77</accession>
<dbReference type="Pfam" id="PF08311">
    <property type="entry name" value="Mad3_BUB1_I"/>
    <property type="match status" value="1"/>
</dbReference>
<dbReference type="SMART" id="SM00777">
    <property type="entry name" value="Mad3_BUB1_I"/>
    <property type="match status" value="1"/>
</dbReference>
<dbReference type="PROSITE" id="PS51489">
    <property type="entry name" value="BUB1_N"/>
    <property type="match status" value="1"/>
</dbReference>
<reference evidence="2 3" key="1">
    <citation type="journal article" date="2018" name="J. Allergy Clin. Immunol.">
        <title>High-quality assembly of Dermatophagoides pteronyssinus genome and transcriptome reveals a wide range of novel allergens.</title>
        <authorList>
            <person name="Liu X.Y."/>
            <person name="Yang K.Y."/>
            <person name="Wang M.Q."/>
            <person name="Kwok J.S."/>
            <person name="Zeng X."/>
            <person name="Yang Z."/>
            <person name="Xiao X.J."/>
            <person name="Lau C.P."/>
            <person name="Li Y."/>
            <person name="Huang Z.M."/>
            <person name="Ba J.G."/>
            <person name="Yim A.K."/>
            <person name="Ouyang C.Y."/>
            <person name="Ngai S.M."/>
            <person name="Chan T.F."/>
            <person name="Leung E.L."/>
            <person name="Liu L."/>
            <person name="Liu Z.G."/>
            <person name="Tsui S.K."/>
        </authorList>
    </citation>
    <scope>NUCLEOTIDE SEQUENCE [LARGE SCALE GENOMIC DNA]</scope>
    <source>
        <strain evidence="2">Derp</strain>
    </source>
</reference>
<keyword evidence="3" id="KW-1185">Reference proteome</keyword>
<proteinExistence type="predicted"/>
<name>A0ABQ8JI77_DERPT</name>
<dbReference type="GO" id="GO:0016301">
    <property type="term" value="F:kinase activity"/>
    <property type="evidence" value="ECO:0007669"/>
    <property type="project" value="UniProtKB-KW"/>
</dbReference>